<dbReference type="Proteomes" id="UP000694867">
    <property type="component" value="Unplaced"/>
</dbReference>
<dbReference type="PROSITE" id="PS50158">
    <property type="entry name" value="ZF_CCHC"/>
    <property type="match status" value="1"/>
</dbReference>
<keyword evidence="1" id="KW-0479">Metal-binding</keyword>
<proteinExistence type="predicted"/>
<organism evidence="3 4">
    <name type="scientific">Galendromus occidentalis</name>
    <name type="common">western predatory mite</name>
    <dbReference type="NCBI Taxonomy" id="34638"/>
    <lineage>
        <taxon>Eukaryota</taxon>
        <taxon>Metazoa</taxon>
        <taxon>Ecdysozoa</taxon>
        <taxon>Arthropoda</taxon>
        <taxon>Chelicerata</taxon>
        <taxon>Arachnida</taxon>
        <taxon>Acari</taxon>
        <taxon>Parasitiformes</taxon>
        <taxon>Mesostigmata</taxon>
        <taxon>Gamasina</taxon>
        <taxon>Phytoseioidea</taxon>
        <taxon>Phytoseiidae</taxon>
        <taxon>Typhlodrominae</taxon>
        <taxon>Galendromus</taxon>
    </lineage>
</organism>
<dbReference type="AlphaFoldDB" id="A0AAJ7P945"/>
<reference evidence="4" key="1">
    <citation type="submission" date="2025-08" db="UniProtKB">
        <authorList>
            <consortium name="RefSeq"/>
        </authorList>
    </citation>
    <scope>IDENTIFICATION</scope>
</reference>
<dbReference type="GO" id="GO:0003676">
    <property type="term" value="F:nucleic acid binding"/>
    <property type="evidence" value="ECO:0007669"/>
    <property type="project" value="InterPro"/>
</dbReference>
<dbReference type="PANTHER" id="PTHR33198">
    <property type="entry name" value="ANK_REP_REGION DOMAIN-CONTAINING PROTEIN-RELATED"/>
    <property type="match status" value="1"/>
</dbReference>
<dbReference type="Gene3D" id="4.10.60.10">
    <property type="entry name" value="Zinc finger, CCHC-type"/>
    <property type="match status" value="1"/>
</dbReference>
<dbReference type="SMART" id="SM00343">
    <property type="entry name" value="ZnF_C2HC"/>
    <property type="match status" value="1"/>
</dbReference>
<dbReference type="InterPro" id="IPR036875">
    <property type="entry name" value="Znf_CCHC_sf"/>
</dbReference>
<protein>
    <submittedName>
        <fullName evidence="4">Uncharacterized protein LOC108863777</fullName>
    </submittedName>
</protein>
<gene>
    <name evidence="4" type="primary">LOC108863777</name>
</gene>
<keyword evidence="3" id="KW-1185">Reference proteome</keyword>
<dbReference type="InterPro" id="IPR001878">
    <property type="entry name" value="Znf_CCHC"/>
</dbReference>
<name>A0AAJ7P945_9ACAR</name>
<feature type="domain" description="CCHC-type" evidence="2">
    <location>
        <begin position="228"/>
        <end position="242"/>
    </location>
</feature>
<evidence type="ECO:0000313" key="3">
    <source>
        <dbReference type="Proteomes" id="UP000694867"/>
    </source>
</evidence>
<dbReference type="RefSeq" id="XP_018493850.1">
    <property type="nucleotide sequence ID" value="XM_018638334.1"/>
</dbReference>
<dbReference type="PANTHER" id="PTHR33198:SF20">
    <property type="entry name" value="RETROTRANSPOSON GAG DOMAIN-CONTAINING PROTEIN"/>
    <property type="match status" value="1"/>
</dbReference>
<dbReference type="Pfam" id="PF00098">
    <property type="entry name" value="zf-CCHC"/>
    <property type="match status" value="1"/>
</dbReference>
<evidence type="ECO:0000313" key="4">
    <source>
        <dbReference type="RefSeq" id="XP_018493850.1"/>
    </source>
</evidence>
<keyword evidence="1" id="KW-0862">Zinc</keyword>
<dbReference type="GO" id="GO:0008270">
    <property type="term" value="F:zinc ion binding"/>
    <property type="evidence" value="ECO:0007669"/>
    <property type="project" value="UniProtKB-KW"/>
</dbReference>
<evidence type="ECO:0000259" key="2">
    <source>
        <dbReference type="PROSITE" id="PS50158"/>
    </source>
</evidence>
<sequence>MTGVNIPLPLAFLPLPGEPNVAFDEWIESFEFFLTARGGDPSDDQKVAPLMCCIGAEGQAQYRAVRDQVVDPPYMMMSEYERAVARLSQRFADRGGIMSARLKFRQRSQLPGESIVEFVAALRKLVQKCKFGSYGPSDAVKEQLIMGVASEKVRGTMLLQPEETTLEQAIGTASRAERSQIEAKELTSPTVNARVQQPRGSDQRSQWCRNCTKTAHSSPEECSARFSKCFRCGKIGHFARACSMGRKFPSK</sequence>
<dbReference type="KEGG" id="goe:108863777"/>
<accession>A0AAJ7P945</accession>
<dbReference type="SUPFAM" id="SSF57756">
    <property type="entry name" value="Retrovirus zinc finger-like domains"/>
    <property type="match status" value="1"/>
</dbReference>
<evidence type="ECO:0000256" key="1">
    <source>
        <dbReference type="PROSITE-ProRule" id="PRU00047"/>
    </source>
</evidence>
<keyword evidence="1" id="KW-0863">Zinc-finger</keyword>
<dbReference type="GeneID" id="108863777"/>